<dbReference type="PIRSF" id="PIRSF000126">
    <property type="entry name" value="11-beta-HSD1"/>
    <property type="match status" value="1"/>
</dbReference>
<dbReference type="InterPro" id="IPR002347">
    <property type="entry name" value="SDR_fam"/>
</dbReference>
<gene>
    <name evidence="4" type="ORF">HNR10_000650</name>
</gene>
<accession>A0A7Z0EJ05</accession>
<evidence type="ECO:0000313" key="5">
    <source>
        <dbReference type="Proteomes" id="UP000572051"/>
    </source>
</evidence>
<organism evidence="4 5">
    <name type="scientific">Nocardiopsis aegyptia</name>
    <dbReference type="NCBI Taxonomy" id="220378"/>
    <lineage>
        <taxon>Bacteria</taxon>
        <taxon>Bacillati</taxon>
        <taxon>Actinomycetota</taxon>
        <taxon>Actinomycetes</taxon>
        <taxon>Streptosporangiales</taxon>
        <taxon>Nocardiopsidaceae</taxon>
        <taxon>Nocardiopsis</taxon>
    </lineage>
</organism>
<comment type="similarity">
    <text evidence="1 3">Belongs to the short-chain dehydrogenases/reductases (SDR) family.</text>
</comment>
<dbReference type="InterPro" id="IPR036291">
    <property type="entry name" value="NAD(P)-bd_dom_sf"/>
</dbReference>
<keyword evidence="2" id="KW-0560">Oxidoreductase</keyword>
<dbReference type="SUPFAM" id="SSF51735">
    <property type="entry name" value="NAD(P)-binding Rossmann-fold domains"/>
    <property type="match status" value="1"/>
</dbReference>
<evidence type="ECO:0000256" key="3">
    <source>
        <dbReference type="RuleBase" id="RU000363"/>
    </source>
</evidence>
<keyword evidence="5" id="KW-1185">Reference proteome</keyword>
<dbReference type="EMBL" id="JACCFS010000001">
    <property type="protein sequence ID" value="NYJ32769.1"/>
    <property type="molecule type" value="Genomic_DNA"/>
</dbReference>
<comment type="caution">
    <text evidence="4">The sequence shown here is derived from an EMBL/GenBank/DDBJ whole genome shotgun (WGS) entry which is preliminary data.</text>
</comment>
<dbReference type="Proteomes" id="UP000572051">
    <property type="component" value="Unassembled WGS sequence"/>
</dbReference>
<dbReference type="CDD" id="cd05233">
    <property type="entry name" value="SDR_c"/>
    <property type="match status" value="1"/>
</dbReference>
<dbReference type="RefSeq" id="WP_179820709.1">
    <property type="nucleotide sequence ID" value="NZ_JACCFS010000001.1"/>
</dbReference>
<dbReference type="PANTHER" id="PTHR44196">
    <property type="entry name" value="DEHYDROGENASE/REDUCTASE SDR FAMILY MEMBER 7B"/>
    <property type="match status" value="1"/>
</dbReference>
<dbReference type="PRINTS" id="PR00080">
    <property type="entry name" value="SDRFAMILY"/>
</dbReference>
<reference evidence="4 5" key="1">
    <citation type="submission" date="2020-07" db="EMBL/GenBank/DDBJ databases">
        <title>Sequencing the genomes of 1000 actinobacteria strains.</title>
        <authorList>
            <person name="Klenk H.-P."/>
        </authorList>
    </citation>
    <scope>NUCLEOTIDE SEQUENCE [LARGE SCALE GENOMIC DNA]</scope>
    <source>
        <strain evidence="4 5">DSM 44442</strain>
    </source>
</reference>
<evidence type="ECO:0000313" key="4">
    <source>
        <dbReference type="EMBL" id="NYJ32769.1"/>
    </source>
</evidence>
<dbReference type="GO" id="GO:0016020">
    <property type="term" value="C:membrane"/>
    <property type="evidence" value="ECO:0007669"/>
    <property type="project" value="TreeGrafter"/>
</dbReference>
<dbReference type="Gene3D" id="3.40.50.720">
    <property type="entry name" value="NAD(P)-binding Rossmann-like Domain"/>
    <property type="match status" value="1"/>
</dbReference>
<dbReference type="PANTHER" id="PTHR44196:SF2">
    <property type="entry name" value="SHORT-CHAIN DEHYDROGENASE-RELATED"/>
    <property type="match status" value="1"/>
</dbReference>
<dbReference type="InterPro" id="IPR020904">
    <property type="entry name" value="Sc_DH/Rdtase_CS"/>
</dbReference>
<name>A0A7Z0EJ05_9ACTN</name>
<protein>
    <recommendedName>
        <fullName evidence="6">Dehydrogenase</fullName>
    </recommendedName>
</protein>
<dbReference type="Pfam" id="PF00106">
    <property type="entry name" value="adh_short"/>
    <property type="match status" value="1"/>
</dbReference>
<evidence type="ECO:0008006" key="6">
    <source>
        <dbReference type="Google" id="ProtNLM"/>
    </source>
</evidence>
<dbReference type="PROSITE" id="PS00061">
    <property type="entry name" value="ADH_SHORT"/>
    <property type="match status" value="1"/>
</dbReference>
<dbReference type="AlphaFoldDB" id="A0A7Z0EJ05"/>
<sequence>MPPYSGRTALVTGASKGLGEALSRELAARGAHLVLVARSADALSRLSEELRATHGVRAEVVTADLAAPHGPAEVVAALRERGREVDLLVNNAGMGAVGPFLAGSFDRDRRSVDLNITGLMALTHAIGSRMLERGSGGILNIASSAAFQPMPYQASYAATKAFVLSFTEAVAEELRTSDIQVMAAHPGATDTGFFDDTSATMAAKAVSPRRVARRILDDFSRGRTISFPGRVSDRVLTFLPRLLRRSTTARLAGGFNRRIGHDAA</sequence>
<dbReference type="GO" id="GO:0016491">
    <property type="term" value="F:oxidoreductase activity"/>
    <property type="evidence" value="ECO:0007669"/>
    <property type="project" value="UniProtKB-KW"/>
</dbReference>
<evidence type="ECO:0000256" key="1">
    <source>
        <dbReference type="ARBA" id="ARBA00006484"/>
    </source>
</evidence>
<dbReference type="PRINTS" id="PR00081">
    <property type="entry name" value="GDHRDH"/>
</dbReference>
<proteinExistence type="inferred from homology"/>
<evidence type="ECO:0000256" key="2">
    <source>
        <dbReference type="ARBA" id="ARBA00023002"/>
    </source>
</evidence>